<dbReference type="Proteomes" id="UP000272400">
    <property type="component" value="Unassembled WGS sequence"/>
</dbReference>
<dbReference type="InterPro" id="IPR000209">
    <property type="entry name" value="Peptidase_S8/S53_dom"/>
</dbReference>
<dbReference type="GO" id="GO:0006508">
    <property type="term" value="P:proteolysis"/>
    <property type="evidence" value="ECO:0007669"/>
    <property type="project" value="UniProtKB-KW"/>
</dbReference>
<dbReference type="EMBL" id="RJKE01000001">
    <property type="protein sequence ID" value="ROO85830.1"/>
    <property type="molecule type" value="Genomic_DNA"/>
</dbReference>
<dbReference type="PANTHER" id="PTHR43806">
    <property type="entry name" value="PEPTIDASE S8"/>
    <property type="match status" value="1"/>
</dbReference>
<dbReference type="Pfam" id="PF00082">
    <property type="entry name" value="Peptidase_S8"/>
    <property type="match status" value="1"/>
</dbReference>
<dbReference type="InterPro" id="IPR036852">
    <property type="entry name" value="Peptidase_S8/S53_dom_sf"/>
</dbReference>
<evidence type="ECO:0000256" key="2">
    <source>
        <dbReference type="ARBA" id="ARBA00022670"/>
    </source>
</evidence>
<keyword evidence="3" id="KW-0378">Hydrolase</keyword>
<evidence type="ECO:0000256" key="3">
    <source>
        <dbReference type="ARBA" id="ARBA00022801"/>
    </source>
</evidence>
<evidence type="ECO:0000313" key="8">
    <source>
        <dbReference type="Proteomes" id="UP000272400"/>
    </source>
</evidence>
<feature type="domain" description="Peptidase S8/S53" evidence="6">
    <location>
        <begin position="217"/>
        <end position="464"/>
    </location>
</feature>
<evidence type="ECO:0000256" key="5">
    <source>
        <dbReference type="PROSITE-ProRule" id="PRU01240"/>
    </source>
</evidence>
<dbReference type="Gene3D" id="3.40.50.200">
    <property type="entry name" value="Peptidase S8/S53 domain"/>
    <property type="match status" value="1"/>
</dbReference>
<dbReference type="AlphaFoldDB" id="A0A3N1CX04"/>
<evidence type="ECO:0000259" key="6">
    <source>
        <dbReference type="Pfam" id="PF00082"/>
    </source>
</evidence>
<dbReference type="InterPro" id="IPR034073">
    <property type="entry name" value="Subtilisin_DY-like_dom"/>
</dbReference>
<keyword evidence="2" id="KW-0645">Protease</keyword>
<dbReference type="SUPFAM" id="SSF52743">
    <property type="entry name" value="Subtilisin-like"/>
    <property type="match status" value="1"/>
</dbReference>
<protein>
    <submittedName>
        <fullName evidence="7">Subtilase family protein</fullName>
    </submittedName>
</protein>
<gene>
    <name evidence="7" type="ORF">EDD29_3379</name>
</gene>
<evidence type="ECO:0000256" key="1">
    <source>
        <dbReference type="ARBA" id="ARBA00011073"/>
    </source>
</evidence>
<dbReference type="InterPro" id="IPR050131">
    <property type="entry name" value="Peptidase_S8_subtilisin-like"/>
</dbReference>
<keyword evidence="4" id="KW-0720">Serine protease</keyword>
<evidence type="ECO:0000256" key="4">
    <source>
        <dbReference type="ARBA" id="ARBA00022825"/>
    </source>
</evidence>
<keyword evidence="8" id="KW-1185">Reference proteome</keyword>
<evidence type="ECO:0000313" key="7">
    <source>
        <dbReference type="EMBL" id="ROO85830.1"/>
    </source>
</evidence>
<dbReference type="InterPro" id="IPR015500">
    <property type="entry name" value="Peptidase_S8_subtilisin-rel"/>
</dbReference>
<comment type="caution">
    <text evidence="5">Lacks conserved residue(s) required for the propagation of feature annotation.</text>
</comment>
<dbReference type="PROSITE" id="PS51892">
    <property type="entry name" value="SUBTILASE"/>
    <property type="match status" value="1"/>
</dbReference>
<dbReference type="PROSITE" id="PS00138">
    <property type="entry name" value="SUBTILASE_SER"/>
    <property type="match status" value="1"/>
</dbReference>
<dbReference type="PRINTS" id="PR00723">
    <property type="entry name" value="SUBTILISIN"/>
</dbReference>
<comment type="similarity">
    <text evidence="1 5">Belongs to the peptidase S8 family.</text>
</comment>
<name>A0A3N1CX04_9ACTN</name>
<dbReference type="PANTHER" id="PTHR43806:SF11">
    <property type="entry name" value="CEREVISIN-RELATED"/>
    <property type="match status" value="1"/>
</dbReference>
<accession>A0A3N1CX04</accession>
<dbReference type="CDD" id="cd04843">
    <property type="entry name" value="Peptidases_S8_11"/>
    <property type="match status" value="1"/>
</dbReference>
<proteinExistence type="inferred from homology"/>
<sequence>MAGQGNEGHAERTTYGSAELICVTKADSDVRITPREAFSPRGENVQGLHELASSPDVVMTPLFGADAERLRGRSAEASPNGEVDVATENLDRMARCYHVDAPESRFAELADRLMRLEVVEAAYVKPRSELARVMEDERTTEAINEMLPVVGEAPAVTPDFTSHQGYLGAAPAGVDAAFAWTRPGGRGTGVRIIDCEWGWRFSHEDLVQNQGGVIAGTNSSDSNHGTAVLGEISGDANTMGITGISPDAVISASSFSEPTATAIKSAADRLSPGDILLLEIHRPGPRATGSGQQGFIAVEWWPDDYLAIRYAVNKGVIVVEAAGNGAENLDDTVYDAPAAGFPAWWRNPFRRDGLDAGAVLVGAGAPPPGTHGRDWGPDRSRLDFSNHGACLDAQGWGREVTTTGYGDLQGGMNPDFWYTDRFSGTSSASPMVTGSLACVQGVLKAAGRVPLSPARAREILRATGAPQQDAPGRPASQRIGNRPDLRALIPMALRTQQWGGVQFHGTLAAGQTARWFTHSWPAHWHVVWTVVPTSPQPGAPQLTWRVRTERSSDRFAAYWIDVTNKTGAPVDFEARFDVLGW</sequence>
<dbReference type="InterPro" id="IPR023828">
    <property type="entry name" value="Peptidase_S8_Ser-AS"/>
</dbReference>
<comment type="caution">
    <text evidence="7">The sequence shown here is derived from an EMBL/GenBank/DDBJ whole genome shotgun (WGS) entry which is preliminary data.</text>
</comment>
<dbReference type="GO" id="GO:0004252">
    <property type="term" value="F:serine-type endopeptidase activity"/>
    <property type="evidence" value="ECO:0007669"/>
    <property type="project" value="InterPro"/>
</dbReference>
<reference evidence="7 8" key="1">
    <citation type="submission" date="2018-11" db="EMBL/GenBank/DDBJ databases">
        <title>Sequencing the genomes of 1000 actinobacteria strains.</title>
        <authorList>
            <person name="Klenk H.-P."/>
        </authorList>
    </citation>
    <scope>NUCLEOTIDE SEQUENCE [LARGE SCALE GENOMIC DNA]</scope>
    <source>
        <strain evidence="7 8">DSM 44254</strain>
    </source>
</reference>
<organism evidence="7 8">
    <name type="scientific">Actinocorallia herbida</name>
    <dbReference type="NCBI Taxonomy" id="58109"/>
    <lineage>
        <taxon>Bacteria</taxon>
        <taxon>Bacillati</taxon>
        <taxon>Actinomycetota</taxon>
        <taxon>Actinomycetes</taxon>
        <taxon>Streptosporangiales</taxon>
        <taxon>Thermomonosporaceae</taxon>
        <taxon>Actinocorallia</taxon>
    </lineage>
</organism>